<sequence length="240" mass="27935">MINCVIRLDGKEVTPVVIQSPRRKTASVEIKQGKVTVRVPSGTPESWVQQFIEQRSAWIAKHISAQLVRTNKHQIIPYESGEISFRGRNFPLIMCNSAEKSSVRFDQKLFKVNLNNRTRKAAGDVTHLLLQKWLAQKAEDYLIPRTLVLAKQVDLHPTKISLGNYKSMWGRCSVKGEIALNWRLIMADEAAMDYVIIHELCHLHEFNHSPAFWNRVALHCSDYSHWRQYFKDRSIWLSWR</sequence>
<accession>A0A7R6P880</accession>
<dbReference type="EMBL" id="AP014546">
    <property type="protein sequence ID" value="BBB29059.1"/>
    <property type="molecule type" value="Genomic_DNA"/>
</dbReference>
<dbReference type="InterPro" id="IPR002725">
    <property type="entry name" value="YgjP-like_metallopeptidase"/>
</dbReference>
<feature type="domain" description="YgjP-like metallopeptidase" evidence="1">
    <location>
        <begin position="24"/>
        <end position="231"/>
    </location>
</feature>
<name>A0A7R6P880_9GAMM</name>
<dbReference type="RefSeq" id="WP_201349697.1">
    <property type="nucleotide sequence ID" value="NZ_AP014546.1"/>
</dbReference>
<evidence type="ECO:0000259" key="1">
    <source>
        <dbReference type="Pfam" id="PF01863"/>
    </source>
</evidence>
<proteinExistence type="predicted"/>
<protein>
    <recommendedName>
        <fullName evidence="1">YgjP-like metallopeptidase domain-containing protein</fullName>
    </recommendedName>
</protein>
<dbReference type="Gene3D" id="3.30.2010.10">
    <property type="entry name" value="Metalloproteases ('zincins'), catalytic domain"/>
    <property type="match status" value="1"/>
</dbReference>
<dbReference type="Pfam" id="PF01863">
    <property type="entry name" value="YgjP-like"/>
    <property type="match status" value="1"/>
</dbReference>
<dbReference type="InterPro" id="IPR053136">
    <property type="entry name" value="UTP_pyrophosphatase-like"/>
</dbReference>
<evidence type="ECO:0000313" key="2">
    <source>
        <dbReference type="EMBL" id="BBB29059.1"/>
    </source>
</evidence>
<gene>
    <name evidence="2" type="ORF">NEJAP_1104</name>
</gene>
<dbReference type="PANTHER" id="PTHR30399:SF1">
    <property type="entry name" value="UTP PYROPHOSPHATASE"/>
    <property type="match status" value="1"/>
</dbReference>
<dbReference type="AlphaFoldDB" id="A0A7R6P880"/>
<keyword evidence="3" id="KW-1185">Reference proteome</keyword>
<reference evidence="2 3" key="1">
    <citation type="journal article" date="2008" name="Int. J. Syst. Evol. Microbiol.">
        <title>Neptunomonas japonica sp. nov., an Osedax japonicus symbiont-like bacterium isolated from sediment adjacent to sperm whale carcasses off Kagoshima, Japan.</title>
        <authorList>
            <person name="Miyazaki M."/>
            <person name="Nogi Y."/>
            <person name="Fujiwara Y."/>
            <person name="Kawato M."/>
            <person name="Kubokawa K."/>
            <person name="Horikoshi K."/>
        </authorList>
    </citation>
    <scope>NUCLEOTIDE SEQUENCE [LARGE SCALE GENOMIC DNA]</scope>
    <source>
        <strain evidence="2 3">JAMM 1380</strain>
    </source>
</reference>
<organism evidence="2 3">
    <name type="scientific">Neptunomonas japonica JAMM 1380</name>
    <dbReference type="NCBI Taxonomy" id="1441457"/>
    <lineage>
        <taxon>Bacteria</taxon>
        <taxon>Pseudomonadati</taxon>
        <taxon>Pseudomonadota</taxon>
        <taxon>Gammaproteobacteria</taxon>
        <taxon>Oceanospirillales</taxon>
        <taxon>Oceanospirillaceae</taxon>
        <taxon>Neptunomonas</taxon>
    </lineage>
</organism>
<dbReference type="PANTHER" id="PTHR30399">
    <property type="entry name" value="UNCHARACTERIZED PROTEIN YGJP"/>
    <property type="match status" value="1"/>
</dbReference>
<evidence type="ECO:0000313" key="3">
    <source>
        <dbReference type="Proteomes" id="UP000595332"/>
    </source>
</evidence>
<dbReference type="CDD" id="cd07344">
    <property type="entry name" value="M48_yhfN_like"/>
    <property type="match status" value="1"/>
</dbReference>
<dbReference type="KEGG" id="njp:NEJAP_1104"/>
<dbReference type="Proteomes" id="UP000595332">
    <property type="component" value="Chromosome"/>
</dbReference>